<evidence type="ECO:0000313" key="2">
    <source>
        <dbReference type="EMBL" id="CRI40687.1"/>
    </source>
</evidence>
<dbReference type="EMBL" id="LN847246">
    <property type="protein sequence ID" value="CRI51964.1"/>
    <property type="molecule type" value="Genomic_DNA"/>
</dbReference>
<name>A0A0F7WW81_CHLPN</name>
<sequence length="40" mass="4436">MSISQIHGLSPSLSKVVEHSGQEFPIEYILLKISSLKKNP</sequence>
<evidence type="ECO:0000313" key="6">
    <source>
        <dbReference type="EMBL" id="CRI49706.1"/>
    </source>
</evidence>
<evidence type="ECO:0000313" key="5">
    <source>
        <dbReference type="EMBL" id="CRI46283.1"/>
    </source>
</evidence>
<evidence type="ECO:0000313" key="3">
    <source>
        <dbReference type="EMBL" id="CRI41815.1"/>
    </source>
</evidence>
<proteinExistence type="predicted"/>
<evidence type="ECO:0000313" key="4">
    <source>
        <dbReference type="EMBL" id="CRI42910.1"/>
    </source>
</evidence>
<dbReference type="EMBL" id="LN847056">
    <property type="protein sequence ID" value="CRI42910.1"/>
    <property type="molecule type" value="Genomic_DNA"/>
</dbReference>
<protein>
    <submittedName>
        <fullName evidence="2">Uncharacterized protein</fullName>
    </submittedName>
</protein>
<dbReference type="EMBL" id="LN847240">
    <property type="protein sequence ID" value="CRI50835.1"/>
    <property type="molecule type" value="Genomic_DNA"/>
</dbReference>
<dbReference type="EMBL" id="LN847227">
    <property type="protein sequence ID" value="CRI46283.1"/>
    <property type="molecule type" value="Genomic_DNA"/>
</dbReference>
<gene>
    <name evidence="1" type="ORF">BN1224_CV15_C_02570</name>
    <name evidence="4" type="ORF">BN1224_DC9_BZ_00340</name>
    <name evidence="3" type="ORF">BN1224_GiD_A_08160</name>
    <name evidence="5" type="ORF">BN1224_MUL2216_F_03380</name>
    <name evidence="7" type="ORF">BN1224_PB1_B_08040</name>
    <name evidence="6" type="ORF">BN1224_U1271_C_06460</name>
    <name evidence="8" type="ORF">BN1224_UZG1_B_01130</name>
    <name evidence="2" type="ORF">CWL029c_E_01110</name>
</gene>
<dbReference type="AlphaFoldDB" id="A0A0F7WW81"/>
<reference evidence="2" key="1">
    <citation type="submission" date="2015-05" db="EMBL/GenBank/DDBJ databases">
        <authorList>
            <person name="Rattei Thomas"/>
        </authorList>
    </citation>
    <scope>NUCLEOTIDE SEQUENCE</scope>
    <source>
        <strain evidence="1">CV15</strain>
        <strain evidence="2">CWL029c</strain>
        <strain evidence="4">DC9</strain>
        <strain evidence="3">GiD</strain>
        <strain evidence="5">MUL2216</strain>
        <strain evidence="7">PB1</strain>
        <strain evidence="6">U1271</strain>
        <strain evidence="8">UZG1</strain>
    </source>
</reference>
<dbReference type="EMBL" id="LN846999">
    <property type="protein sequence ID" value="CRI38424.1"/>
    <property type="molecule type" value="Genomic_DNA"/>
</dbReference>
<evidence type="ECO:0000313" key="7">
    <source>
        <dbReference type="EMBL" id="CRI50835.1"/>
    </source>
</evidence>
<dbReference type="EMBL" id="LN847005">
    <property type="protein sequence ID" value="CRI40687.1"/>
    <property type="molecule type" value="Genomic_DNA"/>
</dbReference>
<dbReference type="EMBL" id="LN847244">
    <property type="protein sequence ID" value="CRI49706.1"/>
    <property type="molecule type" value="Genomic_DNA"/>
</dbReference>
<dbReference type="EMBL" id="LN847008">
    <property type="protein sequence ID" value="CRI41815.1"/>
    <property type="molecule type" value="Genomic_DNA"/>
</dbReference>
<organism evidence="2">
    <name type="scientific">Chlamydia pneumoniae</name>
    <name type="common">Chlamydophila pneumoniae</name>
    <dbReference type="NCBI Taxonomy" id="83558"/>
    <lineage>
        <taxon>Bacteria</taxon>
        <taxon>Pseudomonadati</taxon>
        <taxon>Chlamydiota</taxon>
        <taxon>Chlamydiia</taxon>
        <taxon>Chlamydiales</taxon>
        <taxon>Chlamydiaceae</taxon>
        <taxon>Chlamydia/Chlamydophila group</taxon>
        <taxon>Chlamydia</taxon>
    </lineage>
</organism>
<evidence type="ECO:0000313" key="8">
    <source>
        <dbReference type="EMBL" id="CRI51964.1"/>
    </source>
</evidence>
<evidence type="ECO:0000313" key="1">
    <source>
        <dbReference type="EMBL" id="CRI38424.1"/>
    </source>
</evidence>
<accession>A0A0F7WW81</accession>